<evidence type="ECO:0000256" key="2">
    <source>
        <dbReference type="ARBA" id="ARBA00007639"/>
    </source>
</evidence>
<reference evidence="5 6" key="1">
    <citation type="submission" date="2016-11" db="EMBL/GenBank/DDBJ databases">
        <authorList>
            <person name="Jaros S."/>
            <person name="Januszkiewicz K."/>
            <person name="Wedrychowicz H."/>
        </authorList>
    </citation>
    <scope>NUCLEOTIDE SEQUENCE [LARGE SCALE GENOMIC DNA]</scope>
    <source>
        <strain evidence="5 6">DSM 8605</strain>
    </source>
</reference>
<sequence>MKKIMSLLLATALVSSLFVGCSKESETTNVAANSSTKEITAETTDAPVIAYICKDLSQEWFVGTSTAMQQTGKSLGAKDVILFDTAMSPDKYMTALDSAISQGVDVLIVCPPDQQLSDITVQRCKEAGIKVMADDDGLIDKDGKHIAPALELDAYVVGASQGEWLAKYYADNKLAEQSDTTAYMVMTMNEVSSCVPRSEGAKDTFLKNVSTFPEDKVIEANYDGTSDKGFNVVAATITANPGIKNWIITAPNDEGAQGATRALEQAGIDKDACVVGLGGYLAIDEFAKDYSAFKAAAYIDPLMDGKIAATAAMKWATDDVVPYDEYKKDGEEFGIYPFGAVMADKSNYKTVMPAK</sequence>
<accession>A0A1M5WZW2</accession>
<organism evidence="5 6">
    <name type="scientific">Clostridium grantii DSM 8605</name>
    <dbReference type="NCBI Taxonomy" id="1121316"/>
    <lineage>
        <taxon>Bacteria</taxon>
        <taxon>Bacillati</taxon>
        <taxon>Bacillota</taxon>
        <taxon>Clostridia</taxon>
        <taxon>Eubacteriales</taxon>
        <taxon>Clostridiaceae</taxon>
        <taxon>Clostridium</taxon>
    </lineage>
</organism>
<evidence type="ECO:0000256" key="1">
    <source>
        <dbReference type="ARBA" id="ARBA00004196"/>
    </source>
</evidence>
<dbReference type="PANTHER" id="PTHR30036">
    <property type="entry name" value="D-XYLOSE-BINDING PERIPLASMIC PROTEIN"/>
    <property type="match status" value="1"/>
</dbReference>
<dbReference type="CDD" id="cd01540">
    <property type="entry name" value="PBP1_arabinose_binding"/>
    <property type="match status" value="1"/>
</dbReference>
<dbReference type="SUPFAM" id="SSF53822">
    <property type="entry name" value="Periplasmic binding protein-like I"/>
    <property type="match status" value="1"/>
</dbReference>
<dbReference type="Gene3D" id="3.40.50.2300">
    <property type="match status" value="2"/>
</dbReference>
<dbReference type="InterPro" id="IPR025997">
    <property type="entry name" value="SBP_2_dom"/>
</dbReference>
<dbReference type="GO" id="GO:0030246">
    <property type="term" value="F:carbohydrate binding"/>
    <property type="evidence" value="ECO:0007669"/>
    <property type="project" value="TreeGrafter"/>
</dbReference>
<dbReference type="Proteomes" id="UP000184447">
    <property type="component" value="Unassembled WGS sequence"/>
</dbReference>
<evidence type="ECO:0000259" key="4">
    <source>
        <dbReference type="Pfam" id="PF13407"/>
    </source>
</evidence>
<dbReference type="InterPro" id="IPR050555">
    <property type="entry name" value="Bact_Solute-Bind_Prot2"/>
</dbReference>
<dbReference type="GO" id="GO:0030288">
    <property type="term" value="C:outer membrane-bounded periplasmic space"/>
    <property type="evidence" value="ECO:0007669"/>
    <property type="project" value="TreeGrafter"/>
</dbReference>
<dbReference type="GO" id="GO:0042882">
    <property type="term" value="P:L-arabinose transmembrane transport"/>
    <property type="evidence" value="ECO:0007669"/>
    <property type="project" value="InterPro"/>
</dbReference>
<dbReference type="PROSITE" id="PS51257">
    <property type="entry name" value="PROKAR_LIPOPROTEIN"/>
    <property type="match status" value="1"/>
</dbReference>
<dbReference type="PANTHER" id="PTHR30036:SF7">
    <property type="entry name" value="ABC TRANSPORTER PERIPLASMIC-BINDING PROTEIN YPHF"/>
    <property type="match status" value="1"/>
</dbReference>
<dbReference type="OrthoDB" id="7833812at2"/>
<keyword evidence="6" id="KW-1185">Reference proteome</keyword>
<evidence type="ECO:0000313" key="6">
    <source>
        <dbReference type="Proteomes" id="UP000184447"/>
    </source>
</evidence>
<gene>
    <name evidence="5" type="ORF">SAMN02745207_03229</name>
</gene>
<protein>
    <submittedName>
        <fullName evidence="5">L-arabinose transport system substrate-binding protein</fullName>
    </submittedName>
</protein>
<dbReference type="AlphaFoldDB" id="A0A1M5WZW2"/>
<comment type="subcellular location">
    <subcellularLocation>
        <location evidence="1">Cell envelope</location>
    </subcellularLocation>
</comment>
<dbReference type="InterPro" id="IPR028082">
    <property type="entry name" value="Peripla_BP_I"/>
</dbReference>
<feature type="signal peptide" evidence="3">
    <location>
        <begin position="1"/>
        <end position="21"/>
    </location>
</feature>
<comment type="similarity">
    <text evidence="2">Belongs to the bacterial solute-binding protein 2 family.</text>
</comment>
<feature type="domain" description="Periplasmic binding protein" evidence="4">
    <location>
        <begin position="49"/>
        <end position="314"/>
    </location>
</feature>
<dbReference type="RefSeq" id="WP_073339580.1">
    <property type="nucleotide sequence ID" value="NZ_FQXM01000022.1"/>
</dbReference>
<proteinExistence type="inferred from homology"/>
<dbReference type="EMBL" id="FQXM01000022">
    <property type="protein sequence ID" value="SHH93030.1"/>
    <property type="molecule type" value="Genomic_DNA"/>
</dbReference>
<dbReference type="Pfam" id="PF13407">
    <property type="entry name" value="Peripla_BP_4"/>
    <property type="match status" value="1"/>
</dbReference>
<evidence type="ECO:0000313" key="5">
    <source>
        <dbReference type="EMBL" id="SHH93030.1"/>
    </source>
</evidence>
<keyword evidence="3" id="KW-0732">Signal</keyword>
<feature type="chain" id="PRO_5039048439" evidence="3">
    <location>
        <begin position="22"/>
        <end position="355"/>
    </location>
</feature>
<dbReference type="InterPro" id="IPR026266">
    <property type="entry name" value="AraF"/>
</dbReference>
<dbReference type="STRING" id="1121316.SAMN02745207_03229"/>
<name>A0A1M5WZW2_9CLOT</name>
<evidence type="ECO:0000256" key="3">
    <source>
        <dbReference type="SAM" id="SignalP"/>
    </source>
</evidence>